<dbReference type="EMBL" id="WJBH02000003">
    <property type="protein sequence ID" value="KAI9561409.1"/>
    <property type="molecule type" value="Genomic_DNA"/>
</dbReference>
<evidence type="ECO:0000313" key="1">
    <source>
        <dbReference type="EMBL" id="KAI9561409.1"/>
    </source>
</evidence>
<proteinExistence type="predicted"/>
<reference evidence="1 2" key="1">
    <citation type="submission" date="2022-05" db="EMBL/GenBank/DDBJ databases">
        <title>A multi-omics perspective on studying reproductive biology in Daphnia sinensis.</title>
        <authorList>
            <person name="Jia J."/>
        </authorList>
    </citation>
    <scope>NUCLEOTIDE SEQUENCE [LARGE SCALE GENOMIC DNA]</scope>
    <source>
        <strain evidence="1 2">WSL</strain>
    </source>
</reference>
<name>A0AAD5KVJ2_9CRUS</name>
<gene>
    <name evidence="1" type="ORF">GHT06_012366</name>
</gene>
<comment type="caution">
    <text evidence="1">The sequence shown here is derived from an EMBL/GenBank/DDBJ whole genome shotgun (WGS) entry which is preliminary data.</text>
</comment>
<dbReference type="Proteomes" id="UP000820818">
    <property type="component" value="Linkage Group LG3"/>
</dbReference>
<protein>
    <submittedName>
        <fullName evidence="1">Uncharacterized protein</fullName>
    </submittedName>
</protein>
<sequence>MIICETKQVRQLLAQQLLFCGVPVQAYSYLFFNPPRICALLHQLWSLSSIRMRAFICTPDQQAAISMFYTDKHQRQRAS</sequence>
<keyword evidence="2" id="KW-1185">Reference proteome</keyword>
<evidence type="ECO:0000313" key="2">
    <source>
        <dbReference type="Proteomes" id="UP000820818"/>
    </source>
</evidence>
<accession>A0AAD5KVJ2</accession>
<dbReference type="AlphaFoldDB" id="A0AAD5KVJ2"/>
<organism evidence="1 2">
    <name type="scientific">Daphnia sinensis</name>
    <dbReference type="NCBI Taxonomy" id="1820382"/>
    <lineage>
        <taxon>Eukaryota</taxon>
        <taxon>Metazoa</taxon>
        <taxon>Ecdysozoa</taxon>
        <taxon>Arthropoda</taxon>
        <taxon>Crustacea</taxon>
        <taxon>Branchiopoda</taxon>
        <taxon>Diplostraca</taxon>
        <taxon>Cladocera</taxon>
        <taxon>Anomopoda</taxon>
        <taxon>Daphniidae</taxon>
        <taxon>Daphnia</taxon>
        <taxon>Daphnia similis group</taxon>
    </lineage>
</organism>